<comment type="caution">
    <text evidence="2">The sequence shown here is derived from an EMBL/GenBank/DDBJ whole genome shotgun (WGS) entry which is preliminary data.</text>
</comment>
<dbReference type="EMBL" id="JAMZEL010000009">
    <property type="protein sequence ID" value="MCP1384864.1"/>
    <property type="molecule type" value="Genomic_DNA"/>
</dbReference>
<dbReference type="Proteomes" id="UP001204772">
    <property type="component" value="Unassembled WGS sequence"/>
</dbReference>
<proteinExistence type="predicted"/>
<evidence type="ECO:0000313" key="3">
    <source>
        <dbReference type="Proteomes" id="UP001204772"/>
    </source>
</evidence>
<evidence type="ECO:0000313" key="2">
    <source>
        <dbReference type="EMBL" id="MCP1384864.1"/>
    </source>
</evidence>
<name>A0ABT1FSW2_9BACT</name>
<protein>
    <recommendedName>
        <fullName evidence="1">Thoeris anti-defense 2-like domain-containing protein</fullName>
    </recommendedName>
</protein>
<dbReference type="InterPro" id="IPR021361">
    <property type="entry name" value="Tad2-like_dom"/>
</dbReference>
<keyword evidence="3" id="KW-1185">Reference proteome</keyword>
<dbReference type="Pfam" id="PF11195">
    <property type="entry name" value="Tad2-like"/>
    <property type="match status" value="1"/>
</dbReference>
<organism evidence="2 3">
    <name type="scientific">Runella salmonicolor</name>
    <dbReference type="NCBI Taxonomy" id="2950278"/>
    <lineage>
        <taxon>Bacteria</taxon>
        <taxon>Pseudomonadati</taxon>
        <taxon>Bacteroidota</taxon>
        <taxon>Cytophagia</taxon>
        <taxon>Cytophagales</taxon>
        <taxon>Spirosomataceae</taxon>
        <taxon>Runella</taxon>
    </lineage>
</organism>
<dbReference type="RefSeq" id="WP_253530776.1">
    <property type="nucleotide sequence ID" value="NZ_JAMZEL010000009.1"/>
</dbReference>
<feature type="domain" description="Thoeris anti-defense 2-like" evidence="1">
    <location>
        <begin position="7"/>
        <end position="98"/>
    </location>
</feature>
<sequence length="99" mass="11270">MKAQNLTWGQASELLTTEKATVARRPGFENEAHIVFRKGKYPEDGPAVQTICGLKNELFEFGEAGSVPMPPTFRKVENGFPYYWTPRHNDLLAEDWQVN</sequence>
<reference evidence="2 3" key="1">
    <citation type="submission" date="2022-06" db="EMBL/GenBank/DDBJ databases">
        <title>Runella sp. S5 genome sequencing.</title>
        <authorList>
            <person name="Park S."/>
        </authorList>
    </citation>
    <scope>NUCLEOTIDE SEQUENCE [LARGE SCALE GENOMIC DNA]</scope>
    <source>
        <strain evidence="2 3">S5</strain>
    </source>
</reference>
<gene>
    <name evidence="2" type="ORF">NCI00_20680</name>
</gene>
<evidence type="ECO:0000259" key="1">
    <source>
        <dbReference type="Pfam" id="PF11195"/>
    </source>
</evidence>
<accession>A0ABT1FSW2</accession>